<sequence>MAVLTTPLDHPAKALCAIYALRTVALLLLAWSTTYIFPQFSPLGYDTSSTHVTGYGGTFPFTQDAPPFSTDLVGRLVTALTRWDVIYFEGIARRGYRWEQEWAFGIGQSYLLQGFRTIHSLISTAELGAASQIIFFSTCSCVSHLVSAIVLFHLTTLLFQSAQLKGRKPGQDPVRLVAFVAASLHVLSPAGIFLIAPYNEAIFSALSFLGYWSYSSAIKSTAPDGKHSWKNEILLLSSAALFGVSSLFRSNGVINGVLFAFEFSQSLWRLISGINPSANLRLFVASGAAGALVGVPVLWRQYVGWLEYCSSETDSLSREWCSKSLPSVYNFVQSHYWGVGFLKYWTPGNIPLFLLAVPMLFVLLRTTSDIFATLTPATNRLYSLPLVQTNRDLLFRLSVPQLLLATLAITNYHVQIITRLSSGLPIWYIVTAAALVQTAETQYPGPGDVASESGKTAPETSSSVASWHRPAIRFFLGYQIVQAILYGGFLPPA</sequence>
<keyword evidence="6 12" id="KW-0328">Glycosyltransferase</keyword>
<dbReference type="GO" id="GO:0004376">
    <property type="term" value="F:GPI mannosyltransferase activity"/>
    <property type="evidence" value="ECO:0007669"/>
    <property type="project" value="InterPro"/>
</dbReference>
<dbReference type="PANTHER" id="PTHR12468:SF2">
    <property type="entry name" value="GPI MANNOSYLTRANSFERASE 2"/>
    <property type="match status" value="1"/>
</dbReference>
<evidence type="ECO:0000256" key="3">
    <source>
        <dbReference type="ARBA" id="ARBA00008698"/>
    </source>
</evidence>
<feature type="transmembrane region" description="Helical" evidence="12">
    <location>
        <begin position="133"/>
        <end position="155"/>
    </location>
</feature>
<comment type="similarity">
    <text evidence="3 12">Belongs to the PIGV family.</text>
</comment>
<keyword evidence="9 12" id="KW-0256">Endoplasmic reticulum</keyword>
<accession>W7I876</accession>
<dbReference type="GO" id="GO:0005789">
    <property type="term" value="C:endoplasmic reticulum membrane"/>
    <property type="evidence" value="ECO:0007669"/>
    <property type="project" value="UniProtKB-SubCell"/>
</dbReference>
<dbReference type="HOGENOM" id="CLU_029048_0_0_1"/>
<feature type="transmembrane region" description="Helical" evidence="12">
    <location>
        <begin position="352"/>
        <end position="374"/>
    </location>
</feature>
<evidence type="ECO:0000256" key="8">
    <source>
        <dbReference type="ARBA" id="ARBA00022692"/>
    </source>
</evidence>
<keyword evidence="11 12" id="KW-0472">Membrane</keyword>
<comment type="subcellular location">
    <subcellularLocation>
        <location evidence="1 12">Endoplasmic reticulum membrane</location>
        <topology evidence="1 12">Multi-pass membrane protein</topology>
    </subcellularLocation>
</comment>
<protein>
    <recommendedName>
        <fullName evidence="4 12">GPI mannosyltransferase 2</fullName>
        <ecNumber evidence="12">2.4.1.-</ecNumber>
    </recommendedName>
</protein>
<evidence type="ECO:0000256" key="12">
    <source>
        <dbReference type="RuleBase" id="RU363112"/>
    </source>
</evidence>
<dbReference type="GO" id="GO:0006506">
    <property type="term" value="P:GPI anchor biosynthetic process"/>
    <property type="evidence" value="ECO:0007669"/>
    <property type="project" value="UniProtKB-UniPathway"/>
</dbReference>
<comment type="function">
    <text evidence="12">Mannosyltransferase involved in glycosylphosphatidylinositol-anchor biosynthesis.</text>
</comment>
<evidence type="ECO:0000256" key="4">
    <source>
        <dbReference type="ARBA" id="ARBA00013795"/>
    </source>
</evidence>
<feature type="transmembrane region" description="Helical" evidence="12">
    <location>
        <begin position="176"/>
        <end position="196"/>
    </location>
</feature>
<name>W7I876_9PEZI</name>
<evidence type="ECO:0000256" key="7">
    <source>
        <dbReference type="ARBA" id="ARBA00022679"/>
    </source>
</evidence>
<evidence type="ECO:0000256" key="2">
    <source>
        <dbReference type="ARBA" id="ARBA00004687"/>
    </source>
</evidence>
<dbReference type="UniPathway" id="UPA00196"/>
<dbReference type="GO" id="GO:0031501">
    <property type="term" value="C:mannosyltransferase complex"/>
    <property type="evidence" value="ECO:0007669"/>
    <property type="project" value="TreeGrafter"/>
</dbReference>
<dbReference type="EC" id="2.4.1.-" evidence="12"/>
<dbReference type="Pfam" id="PF04188">
    <property type="entry name" value="Mannosyl_trans2"/>
    <property type="match status" value="1"/>
</dbReference>
<evidence type="ECO:0000256" key="1">
    <source>
        <dbReference type="ARBA" id="ARBA00004477"/>
    </source>
</evidence>
<evidence type="ECO:0000256" key="6">
    <source>
        <dbReference type="ARBA" id="ARBA00022676"/>
    </source>
</evidence>
<comment type="pathway">
    <text evidence="2 12">Glycolipid biosynthesis; glycosylphosphatidylinositol-anchor biosynthesis.</text>
</comment>
<dbReference type="EMBL" id="KI966430">
    <property type="protein sequence ID" value="EWC45205.1"/>
    <property type="molecule type" value="Genomic_DNA"/>
</dbReference>
<feature type="transmembrane region" description="Helical" evidence="12">
    <location>
        <begin position="12"/>
        <end position="37"/>
    </location>
</feature>
<proteinExistence type="inferred from homology"/>
<gene>
    <name evidence="13" type="ORF">DRE_06093</name>
</gene>
<dbReference type="GO" id="GO:0000009">
    <property type="term" value="F:alpha-1,6-mannosyltransferase activity"/>
    <property type="evidence" value="ECO:0007669"/>
    <property type="project" value="InterPro"/>
</dbReference>
<keyword evidence="7 12" id="KW-0808">Transferase</keyword>
<dbReference type="InterPro" id="IPR007315">
    <property type="entry name" value="PIG-V/Gpi18"/>
</dbReference>
<comment type="caution">
    <text evidence="12">Lacks conserved residue(s) required for the propagation of feature annotation.</text>
</comment>
<keyword evidence="5 12" id="KW-0337">GPI-anchor biosynthesis</keyword>
<evidence type="ECO:0000256" key="10">
    <source>
        <dbReference type="ARBA" id="ARBA00022989"/>
    </source>
</evidence>
<evidence type="ECO:0000256" key="9">
    <source>
        <dbReference type="ARBA" id="ARBA00022824"/>
    </source>
</evidence>
<keyword evidence="8 12" id="KW-0812">Transmembrane</keyword>
<feature type="transmembrane region" description="Helical" evidence="12">
    <location>
        <begin position="280"/>
        <end position="299"/>
    </location>
</feature>
<dbReference type="OrthoDB" id="10252502at2759"/>
<keyword evidence="14" id="KW-1185">Reference proteome</keyword>
<evidence type="ECO:0000313" key="13">
    <source>
        <dbReference type="EMBL" id="EWC45205.1"/>
    </source>
</evidence>
<organism evidence="13 14">
    <name type="scientific">Drechslerella stenobrocha 248</name>
    <dbReference type="NCBI Taxonomy" id="1043628"/>
    <lineage>
        <taxon>Eukaryota</taxon>
        <taxon>Fungi</taxon>
        <taxon>Dikarya</taxon>
        <taxon>Ascomycota</taxon>
        <taxon>Pezizomycotina</taxon>
        <taxon>Orbiliomycetes</taxon>
        <taxon>Orbiliales</taxon>
        <taxon>Orbiliaceae</taxon>
        <taxon>Drechslerella</taxon>
    </lineage>
</organism>
<keyword evidence="10 12" id="KW-1133">Transmembrane helix</keyword>
<evidence type="ECO:0000256" key="5">
    <source>
        <dbReference type="ARBA" id="ARBA00022502"/>
    </source>
</evidence>
<feature type="transmembrane region" description="Helical" evidence="12">
    <location>
        <begin position="234"/>
        <end position="260"/>
    </location>
</feature>
<evidence type="ECO:0000313" key="14">
    <source>
        <dbReference type="Proteomes" id="UP000024837"/>
    </source>
</evidence>
<evidence type="ECO:0000256" key="11">
    <source>
        <dbReference type="ARBA" id="ARBA00023136"/>
    </source>
</evidence>
<dbReference type="Proteomes" id="UP000024837">
    <property type="component" value="Unassembled WGS sequence"/>
</dbReference>
<dbReference type="AlphaFoldDB" id="W7I876"/>
<reference evidence="13 14" key="1">
    <citation type="submission" date="2013-05" db="EMBL/GenBank/DDBJ databases">
        <title>Drechslerella stenobrocha genome reveals carnivorous origination and mechanical trapping mechanism of predatory fungi.</title>
        <authorList>
            <person name="Liu X."/>
            <person name="Zhang W."/>
            <person name="Liu K."/>
        </authorList>
    </citation>
    <scope>NUCLEOTIDE SEQUENCE [LARGE SCALE GENOMIC DNA]</scope>
    <source>
        <strain evidence="13 14">248</strain>
    </source>
</reference>
<dbReference type="PANTHER" id="PTHR12468">
    <property type="entry name" value="GPI MANNOSYLTRANSFERASE 2"/>
    <property type="match status" value="1"/>
</dbReference>